<sequence length="403" mass="42999">MPIGDLLASITGEKPAPSVTTTTRPSLAIPKRKAEEDLRGVTVKTPRTDTPTNGSLRQNGTYTGSAKPSPRPLDRLTGGSASTDKLAVTHRSATRPISASSASASTQQRPAASKSAPSLSRSSSSNAIKPLPSRPLANRPRPAASSGPKSEPKKRSFQEIMARAHASSAVRESFGKIQHKPLEKSAMTTKDRKDMKAEEGRKMKNGSRNGTRSPAPPPAKGAVAPSRYSGTSANRTSSAPVKSANPSNLRRSGSAPAVEEKKVKKAAVATTGYTGTARARPGGSPRKAGAARSSLAAKPRNGAPYGGSTRRYDDYDDDLDDFVEYDDDEDEHGYGRGGGYASDETDDMEAGMGDIDEEERRAEAYARREDQEQEALEKRLKREKEEKRQRILNAVKAKAAARA</sequence>
<feature type="compositionally biased region" description="Low complexity" evidence="3">
    <location>
        <begin position="94"/>
        <end position="127"/>
    </location>
</feature>
<feature type="region of interest" description="Disordered" evidence="3">
    <location>
        <begin position="1"/>
        <end position="387"/>
    </location>
</feature>
<dbReference type="InterPro" id="IPR013256">
    <property type="entry name" value="Chromatin_SPT2"/>
</dbReference>
<evidence type="ECO:0000313" key="4">
    <source>
        <dbReference type="EMBL" id="KAK0628482.1"/>
    </source>
</evidence>
<comment type="caution">
    <text evidence="4">The sequence shown here is derived from an EMBL/GenBank/DDBJ whole genome shotgun (WGS) entry which is preliminary data.</text>
</comment>
<name>A0AA39X7R5_9PEZI</name>
<accession>A0AA39X7R5</accession>
<feature type="compositionally biased region" description="Acidic residues" evidence="3">
    <location>
        <begin position="343"/>
        <end position="357"/>
    </location>
</feature>
<feature type="compositionally biased region" description="Basic and acidic residues" evidence="3">
    <location>
        <begin position="189"/>
        <end position="202"/>
    </location>
</feature>
<reference evidence="4" key="1">
    <citation type="submission" date="2023-06" db="EMBL/GenBank/DDBJ databases">
        <title>Genome-scale phylogeny and comparative genomics of the fungal order Sordariales.</title>
        <authorList>
            <consortium name="Lawrence Berkeley National Laboratory"/>
            <person name="Hensen N."/>
            <person name="Bonometti L."/>
            <person name="Westerberg I."/>
            <person name="Brannstrom I.O."/>
            <person name="Guillou S."/>
            <person name="Cros-Aarteil S."/>
            <person name="Calhoun S."/>
            <person name="Haridas S."/>
            <person name="Kuo A."/>
            <person name="Mondo S."/>
            <person name="Pangilinan J."/>
            <person name="Riley R."/>
            <person name="LaButti K."/>
            <person name="Andreopoulos B."/>
            <person name="Lipzen A."/>
            <person name="Chen C."/>
            <person name="Yanf M."/>
            <person name="Daum C."/>
            <person name="Ng V."/>
            <person name="Clum A."/>
            <person name="Steindorff A."/>
            <person name="Ohm R."/>
            <person name="Martin F."/>
            <person name="Silar P."/>
            <person name="Natvig D."/>
            <person name="Lalanne C."/>
            <person name="Gautier V."/>
            <person name="Ament-velasquez S.L."/>
            <person name="Kruys A."/>
            <person name="Hutchinson M.I."/>
            <person name="Powell A.J."/>
            <person name="Barry K."/>
            <person name="Miller A.N."/>
            <person name="Grigoriev I.V."/>
            <person name="Debuchy R."/>
            <person name="Gladieux P."/>
            <person name="Thoren M.H."/>
            <person name="Johannesson H."/>
        </authorList>
    </citation>
    <scope>NUCLEOTIDE SEQUENCE</scope>
    <source>
        <strain evidence="4">SMH3391-2</strain>
    </source>
</reference>
<feature type="compositionally biased region" description="Acidic residues" evidence="3">
    <location>
        <begin position="314"/>
        <end position="331"/>
    </location>
</feature>
<dbReference type="Proteomes" id="UP001174934">
    <property type="component" value="Unassembled WGS sequence"/>
</dbReference>
<feature type="compositionally biased region" description="Low complexity" evidence="3">
    <location>
        <begin position="266"/>
        <end position="283"/>
    </location>
</feature>
<dbReference type="SMART" id="SM00784">
    <property type="entry name" value="SPT2"/>
    <property type="match status" value="1"/>
</dbReference>
<comment type="similarity">
    <text evidence="1">Belongs to the SPT2 family.</text>
</comment>
<dbReference type="AlphaFoldDB" id="A0AA39X7R5"/>
<keyword evidence="5" id="KW-1185">Reference proteome</keyword>
<keyword evidence="2" id="KW-0175">Coiled coil</keyword>
<evidence type="ECO:0000256" key="2">
    <source>
        <dbReference type="ARBA" id="ARBA00023054"/>
    </source>
</evidence>
<proteinExistence type="inferred from homology"/>
<evidence type="ECO:0000313" key="5">
    <source>
        <dbReference type="Proteomes" id="UP001174934"/>
    </source>
</evidence>
<dbReference type="Pfam" id="PF08243">
    <property type="entry name" value="SPT2"/>
    <property type="match status" value="1"/>
</dbReference>
<feature type="compositionally biased region" description="Basic and acidic residues" evidence="3">
    <location>
        <begin position="358"/>
        <end position="387"/>
    </location>
</feature>
<evidence type="ECO:0008006" key="6">
    <source>
        <dbReference type="Google" id="ProtNLM"/>
    </source>
</evidence>
<dbReference type="EMBL" id="JAULSR010000002">
    <property type="protein sequence ID" value="KAK0628482.1"/>
    <property type="molecule type" value="Genomic_DNA"/>
</dbReference>
<protein>
    <recommendedName>
        <fullName evidence="6">SPT2 chromatin protein</fullName>
    </recommendedName>
</protein>
<evidence type="ECO:0000256" key="3">
    <source>
        <dbReference type="SAM" id="MobiDB-lite"/>
    </source>
</evidence>
<evidence type="ECO:0000256" key="1">
    <source>
        <dbReference type="ARBA" id="ARBA00006461"/>
    </source>
</evidence>
<organism evidence="4 5">
    <name type="scientific">Bombardia bombarda</name>
    <dbReference type="NCBI Taxonomy" id="252184"/>
    <lineage>
        <taxon>Eukaryota</taxon>
        <taxon>Fungi</taxon>
        <taxon>Dikarya</taxon>
        <taxon>Ascomycota</taxon>
        <taxon>Pezizomycotina</taxon>
        <taxon>Sordariomycetes</taxon>
        <taxon>Sordariomycetidae</taxon>
        <taxon>Sordariales</taxon>
        <taxon>Lasiosphaeriaceae</taxon>
        <taxon>Bombardia</taxon>
    </lineage>
</organism>
<feature type="compositionally biased region" description="Polar residues" evidence="3">
    <location>
        <begin position="48"/>
        <end position="66"/>
    </location>
</feature>
<feature type="compositionally biased region" description="Polar residues" evidence="3">
    <location>
        <begin position="228"/>
        <end position="251"/>
    </location>
</feature>
<gene>
    <name evidence="4" type="ORF">B0T17DRAFT_522821</name>
</gene>